<dbReference type="InterPro" id="IPR020000">
    <property type="entry name" value="Phage_P2_LysB"/>
</dbReference>
<accession>A0AAJ1YBF6</accession>
<dbReference type="NCBIfam" id="TIGR03495">
    <property type="entry name" value="phage_LysB"/>
    <property type="match status" value="1"/>
</dbReference>
<dbReference type="RefSeq" id="WP_309047015.1">
    <property type="nucleotide sequence ID" value="NZ_JAVIGA010000005.1"/>
</dbReference>
<comment type="caution">
    <text evidence="1">The sequence shown here is derived from an EMBL/GenBank/DDBJ whole genome shotgun (WGS) entry which is preliminary data.</text>
</comment>
<organism evidence="1 2">
    <name type="scientific">Serratia fonticola</name>
    <dbReference type="NCBI Taxonomy" id="47917"/>
    <lineage>
        <taxon>Bacteria</taxon>
        <taxon>Pseudomonadati</taxon>
        <taxon>Pseudomonadota</taxon>
        <taxon>Gammaproteobacteria</taxon>
        <taxon>Enterobacterales</taxon>
        <taxon>Yersiniaceae</taxon>
        <taxon>Serratia</taxon>
    </lineage>
</organism>
<dbReference type="EMBL" id="JAVIGA010000005">
    <property type="protein sequence ID" value="MDQ9126272.1"/>
    <property type="molecule type" value="Genomic_DNA"/>
</dbReference>
<reference evidence="1" key="1">
    <citation type="submission" date="2023-08" db="EMBL/GenBank/DDBJ databases">
        <title>The Comparative Genomic Analysis of Yersiniaceae from Polar Regions.</title>
        <authorList>
            <person name="Goncharov A."/>
            <person name="Aslanov B."/>
            <person name="Kolodzhieva V."/>
            <person name="Azarov D."/>
            <person name="Mochov A."/>
            <person name="Lebedeva E."/>
        </authorList>
    </citation>
    <scope>NUCLEOTIDE SEQUENCE</scope>
    <source>
        <strain evidence="1">Vf</strain>
    </source>
</reference>
<proteinExistence type="predicted"/>
<name>A0AAJ1YBF6_SERFO</name>
<dbReference type="AlphaFoldDB" id="A0AAJ1YBF6"/>
<sequence length="143" mass="15874">MSNRTALLSALTLLAIIGWLKWQAVSLGKSLADAQKQNSTLTVAVNGRDKVITALQREAGQQTEAEQQLRNTLAGAQRLALRREQQLQKVINENQALREWFSRALPADVIRLHQRPAFTGTGDYLRWLSDGQPVPDPGQPADH</sequence>
<evidence type="ECO:0000313" key="1">
    <source>
        <dbReference type="EMBL" id="MDQ9126272.1"/>
    </source>
</evidence>
<gene>
    <name evidence="1" type="primary">lysB</name>
    <name evidence="1" type="ORF">RDT67_07510</name>
</gene>
<protein>
    <submittedName>
        <fullName evidence="1">Rz-like lysis system protein LysB</fullName>
    </submittedName>
</protein>
<evidence type="ECO:0000313" key="2">
    <source>
        <dbReference type="Proteomes" id="UP001224622"/>
    </source>
</evidence>
<dbReference type="Proteomes" id="UP001224622">
    <property type="component" value="Unassembled WGS sequence"/>
</dbReference>